<feature type="domain" description="DUF6321" evidence="2">
    <location>
        <begin position="11"/>
        <end position="75"/>
    </location>
</feature>
<protein>
    <recommendedName>
        <fullName evidence="2">DUF6321 domain-containing protein</fullName>
    </recommendedName>
</protein>
<accession>A0A6J5NRA3</accession>
<organism evidence="3">
    <name type="scientific">uncultured Caudovirales phage</name>
    <dbReference type="NCBI Taxonomy" id="2100421"/>
    <lineage>
        <taxon>Viruses</taxon>
        <taxon>Duplodnaviria</taxon>
        <taxon>Heunggongvirae</taxon>
        <taxon>Uroviricota</taxon>
        <taxon>Caudoviricetes</taxon>
        <taxon>Peduoviridae</taxon>
        <taxon>Maltschvirus</taxon>
        <taxon>Maltschvirus maltsch</taxon>
    </lineage>
</organism>
<gene>
    <name evidence="3" type="ORF">UFOVP715_63</name>
</gene>
<feature type="compositionally biased region" description="Basic and acidic residues" evidence="1">
    <location>
        <begin position="101"/>
        <end position="115"/>
    </location>
</feature>
<dbReference type="EMBL" id="LR796687">
    <property type="protein sequence ID" value="CAB4159648.1"/>
    <property type="molecule type" value="Genomic_DNA"/>
</dbReference>
<evidence type="ECO:0000259" key="2">
    <source>
        <dbReference type="Pfam" id="PF19846"/>
    </source>
</evidence>
<feature type="region of interest" description="Disordered" evidence="1">
    <location>
        <begin position="1"/>
        <end position="64"/>
    </location>
</feature>
<name>A0A6J5NRA3_9CAUD</name>
<proteinExistence type="predicted"/>
<reference evidence="3" key="1">
    <citation type="submission" date="2020-04" db="EMBL/GenBank/DDBJ databases">
        <authorList>
            <person name="Chiriac C."/>
            <person name="Salcher M."/>
            <person name="Ghai R."/>
            <person name="Kavagutti S V."/>
        </authorList>
    </citation>
    <scope>NUCLEOTIDE SEQUENCE</scope>
</reference>
<evidence type="ECO:0000256" key="1">
    <source>
        <dbReference type="SAM" id="MobiDB-lite"/>
    </source>
</evidence>
<evidence type="ECO:0000313" key="3">
    <source>
        <dbReference type="EMBL" id="CAB4159648.1"/>
    </source>
</evidence>
<dbReference type="Pfam" id="PF19846">
    <property type="entry name" value="DUF6321"/>
    <property type="match status" value="1"/>
</dbReference>
<dbReference type="InterPro" id="IPR046284">
    <property type="entry name" value="DUF6321"/>
</dbReference>
<sequence>MKTPAWQRKEGKSPSGGLNEKGRASAKAEGMNLKAPVKSGDNPRRASFLARMGNMPGPERKNGEPTRLLLSLKAWGADSKADAKAKAKAISGRNEGLIRGAIKDGNKKDGRKAPR</sequence>
<feature type="region of interest" description="Disordered" evidence="1">
    <location>
        <begin position="89"/>
        <end position="115"/>
    </location>
</feature>